<reference evidence="3" key="1">
    <citation type="submission" date="2015-12" db="EMBL/GenBank/DDBJ databases">
        <authorList>
            <person name="Shamseldin A."/>
            <person name="Moawad H."/>
            <person name="Abd El-Rahim W.M."/>
            <person name="Sadowsky M.J."/>
        </authorList>
    </citation>
    <scope>NUCLEOTIDE SEQUENCE [LARGE SCALE GENOMIC DNA]</scope>
    <source>
        <strain evidence="3">JAM AC0309</strain>
    </source>
</reference>
<dbReference type="OrthoDB" id="500479at2"/>
<protein>
    <submittedName>
        <fullName evidence="2">Leucine rich repeat variant</fullName>
    </submittedName>
</protein>
<gene>
    <name evidence="2" type="ORF">MalAC0309_0816</name>
</gene>
<organism evidence="2 3">
    <name type="scientific">Microcella alkaliphila</name>
    <dbReference type="NCBI Taxonomy" id="279828"/>
    <lineage>
        <taxon>Bacteria</taxon>
        <taxon>Bacillati</taxon>
        <taxon>Actinomycetota</taxon>
        <taxon>Actinomycetes</taxon>
        <taxon>Micrococcales</taxon>
        <taxon>Microbacteriaceae</taxon>
        <taxon>Microcella</taxon>
    </lineage>
</organism>
<dbReference type="InterPro" id="IPR004830">
    <property type="entry name" value="LRR_variant"/>
</dbReference>
<dbReference type="InterPro" id="IPR016024">
    <property type="entry name" value="ARM-type_fold"/>
</dbReference>
<dbReference type="SUPFAM" id="SSF48371">
    <property type="entry name" value="ARM repeat"/>
    <property type="match status" value="1"/>
</dbReference>
<dbReference type="InterPro" id="IPR011989">
    <property type="entry name" value="ARM-like"/>
</dbReference>
<dbReference type="EMBL" id="AP017315">
    <property type="protein sequence ID" value="BAU31683.1"/>
    <property type="molecule type" value="Genomic_DNA"/>
</dbReference>
<dbReference type="Pfam" id="PF01816">
    <property type="entry name" value="LRV"/>
    <property type="match status" value="1"/>
</dbReference>
<reference evidence="2 3" key="2">
    <citation type="submission" date="2016-01" db="EMBL/GenBank/DDBJ databases">
        <title>Microcella alkaliphila JAM AC0309 whole genome shotgun sequence.</title>
        <authorList>
            <person name="Kurata A."/>
            <person name="Hirose Y."/>
            <person name="Kishimoto N."/>
            <person name="Kobayashi T."/>
        </authorList>
    </citation>
    <scope>NUCLEOTIDE SEQUENCE [LARGE SCALE GENOMIC DNA]</scope>
    <source>
        <strain evidence="2 3">JAM AC0309</strain>
    </source>
</reference>
<accession>A0A0U4NTK4</accession>
<dbReference type="Gene3D" id="1.25.10.10">
    <property type="entry name" value="Leucine-rich Repeat Variant"/>
    <property type="match status" value="1"/>
</dbReference>
<evidence type="ECO:0000313" key="3">
    <source>
        <dbReference type="Proteomes" id="UP000218965"/>
    </source>
</evidence>
<sequence length="235" mass="26156">MGKRSDLRKAKRRSSSTGKLAKLAASDRRKVRRAVASNPRAAEDTLARLAMDDDFGVRTRVAGNPTTPTDTLRQLADTAGPDDRDIAAAVAANQSTPEELLIAFSYSEELELRNAAASNPATPAWRLRELSEPADINQFTWLGLIRNPNAPRDWVLDRGDQEYYQGVDDGPALRHPQQDPDLVLYAAGMETLLIQRRMLIDAFADTALDKHVLMTDVDTFFAWCRVVSKRRHGNN</sequence>
<dbReference type="KEGG" id="malk:MalAC0309_0816"/>
<name>A0A0U4NTK4_9MICO</name>
<proteinExistence type="predicted"/>
<dbReference type="AlphaFoldDB" id="A0A0U4NTK4"/>
<evidence type="ECO:0000313" key="2">
    <source>
        <dbReference type="EMBL" id="BAU31683.1"/>
    </source>
</evidence>
<dbReference type="Proteomes" id="UP000218965">
    <property type="component" value="Chromosome"/>
</dbReference>
<evidence type="ECO:0000256" key="1">
    <source>
        <dbReference type="SAM" id="MobiDB-lite"/>
    </source>
</evidence>
<feature type="region of interest" description="Disordered" evidence="1">
    <location>
        <begin position="1"/>
        <end position="39"/>
    </location>
</feature>